<protein>
    <submittedName>
        <fullName evidence="2">Uncharacterized protein</fullName>
    </submittedName>
</protein>
<evidence type="ECO:0000313" key="2">
    <source>
        <dbReference type="EMBL" id="KAK3274389.1"/>
    </source>
</evidence>
<organism evidence="2 3">
    <name type="scientific">Cymbomonas tetramitiformis</name>
    <dbReference type="NCBI Taxonomy" id="36881"/>
    <lineage>
        <taxon>Eukaryota</taxon>
        <taxon>Viridiplantae</taxon>
        <taxon>Chlorophyta</taxon>
        <taxon>Pyramimonadophyceae</taxon>
        <taxon>Pyramimonadales</taxon>
        <taxon>Pyramimonadaceae</taxon>
        <taxon>Cymbomonas</taxon>
    </lineage>
</organism>
<name>A0AAE0GAC5_9CHLO</name>
<evidence type="ECO:0000313" key="3">
    <source>
        <dbReference type="Proteomes" id="UP001190700"/>
    </source>
</evidence>
<evidence type="ECO:0000256" key="1">
    <source>
        <dbReference type="SAM" id="MobiDB-lite"/>
    </source>
</evidence>
<feature type="region of interest" description="Disordered" evidence="1">
    <location>
        <begin position="1"/>
        <end position="51"/>
    </location>
</feature>
<accession>A0AAE0GAC5</accession>
<keyword evidence="3" id="KW-1185">Reference proteome</keyword>
<reference evidence="2 3" key="1">
    <citation type="journal article" date="2015" name="Genome Biol. Evol.">
        <title>Comparative Genomics of a Bacterivorous Green Alga Reveals Evolutionary Causalities and Consequences of Phago-Mixotrophic Mode of Nutrition.</title>
        <authorList>
            <person name="Burns J.A."/>
            <person name="Paasch A."/>
            <person name="Narechania A."/>
            <person name="Kim E."/>
        </authorList>
    </citation>
    <scope>NUCLEOTIDE SEQUENCE [LARGE SCALE GENOMIC DNA]</scope>
    <source>
        <strain evidence="2 3">PLY_AMNH</strain>
    </source>
</reference>
<gene>
    <name evidence="2" type="ORF">CYMTET_17423</name>
</gene>
<sequence>MNVAIERMKANPVTPLPSRWGSPSGDAATLRAPKQSSSKPKPKPYVPPHNRSGKYFSIALIQQLWWCGRG</sequence>
<comment type="caution">
    <text evidence="2">The sequence shown here is derived from an EMBL/GenBank/DDBJ whole genome shotgun (WGS) entry which is preliminary data.</text>
</comment>
<proteinExistence type="predicted"/>
<dbReference type="AlphaFoldDB" id="A0AAE0GAC5"/>
<dbReference type="Proteomes" id="UP001190700">
    <property type="component" value="Unassembled WGS sequence"/>
</dbReference>
<dbReference type="EMBL" id="LGRX02007754">
    <property type="protein sequence ID" value="KAK3274389.1"/>
    <property type="molecule type" value="Genomic_DNA"/>
</dbReference>